<accession>A0A371I6B6</accession>
<feature type="chain" id="PRO_5016876637" description="Retroviral polymerase SH3-like domain-containing protein" evidence="2">
    <location>
        <begin position="28"/>
        <end position="297"/>
    </location>
</feature>
<evidence type="ECO:0000313" key="4">
    <source>
        <dbReference type="EMBL" id="RDY10585.1"/>
    </source>
</evidence>
<name>A0A371I6B6_MUCPR</name>
<evidence type="ECO:0000313" key="5">
    <source>
        <dbReference type="Proteomes" id="UP000257109"/>
    </source>
</evidence>
<keyword evidence="5" id="KW-1185">Reference proteome</keyword>
<keyword evidence="2" id="KW-0732">Signal</keyword>
<reference evidence="4" key="1">
    <citation type="submission" date="2018-05" db="EMBL/GenBank/DDBJ databases">
        <title>Draft genome of Mucuna pruriens seed.</title>
        <authorList>
            <person name="Nnadi N.E."/>
            <person name="Vos R."/>
            <person name="Hasami M.H."/>
            <person name="Devisetty U.K."/>
            <person name="Aguiy J.C."/>
        </authorList>
    </citation>
    <scope>NUCLEOTIDE SEQUENCE [LARGE SCALE GENOMIC DNA]</scope>
    <source>
        <strain evidence="4">JCA_2017</strain>
    </source>
</reference>
<dbReference type="Proteomes" id="UP000257109">
    <property type="component" value="Unassembled WGS sequence"/>
</dbReference>
<feature type="region of interest" description="Disordered" evidence="1">
    <location>
        <begin position="273"/>
        <end position="297"/>
    </location>
</feature>
<dbReference type="InterPro" id="IPR012337">
    <property type="entry name" value="RNaseH-like_sf"/>
</dbReference>
<proteinExistence type="predicted"/>
<dbReference type="AlphaFoldDB" id="A0A371I6B6"/>
<dbReference type="InterPro" id="IPR036397">
    <property type="entry name" value="RNaseH_sf"/>
</dbReference>
<protein>
    <recommendedName>
        <fullName evidence="3">Retroviral polymerase SH3-like domain-containing protein</fullName>
    </recommendedName>
</protein>
<dbReference type="Pfam" id="PF25597">
    <property type="entry name" value="SH3_retrovirus"/>
    <property type="match status" value="1"/>
</dbReference>
<dbReference type="OrthoDB" id="2802215at2759"/>
<evidence type="ECO:0000259" key="3">
    <source>
        <dbReference type="Pfam" id="PF25597"/>
    </source>
</evidence>
<feature type="non-terminal residue" evidence="4">
    <location>
        <position position="1"/>
    </location>
</feature>
<dbReference type="GO" id="GO:0003676">
    <property type="term" value="F:nucleic acid binding"/>
    <property type="evidence" value="ECO:0007669"/>
    <property type="project" value="InterPro"/>
</dbReference>
<dbReference type="PANTHER" id="PTHR42648">
    <property type="entry name" value="TRANSPOSASE, PUTATIVE-RELATED"/>
    <property type="match status" value="1"/>
</dbReference>
<gene>
    <name evidence="4" type="ORF">CR513_04873</name>
</gene>
<dbReference type="Gene3D" id="3.30.420.10">
    <property type="entry name" value="Ribonuclease H-like superfamily/Ribonuclease H"/>
    <property type="match status" value="1"/>
</dbReference>
<organism evidence="4 5">
    <name type="scientific">Mucuna pruriens</name>
    <name type="common">Velvet bean</name>
    <name type="synonym">Dolichos pruriens</name>
    <dbReference type="NCBI Taxonomy" id="157652"/>
    <lineage>
        <taxon>Eukaryota</taxon>
        <taxon>Viridiplantae</taxon>
        <taxon>Streptophyta</taxon>
        <taxon>Embryophyta</taxon>
        <taxon>Tracheophyta</taxon>
        <taxon>Spermatophyta</taxon>
        <taxon>Magnoliopsida</taxon>
        <taxon>eudicotyledons</taxon>
        <taxon>Gunneridae</taxon>
        <taxon>Pentapetalae</taxon>
        <taxon>rosids</taxon>
        <taxon>fabids</taxon>
        <taxon>Fabales</taxon>
        <taxon>Fabaceae</taxon>
        <taxon>Papilionoideae</taxon>
        <taxon>50 kb inversion clade</taxon>
        <taxon>NPAAA clade</taxon>
        <taxon>indigoferoid/millettioid clade</taxon>
        <taxon>Phaseoleae</taxon>
        <taxon>Mucuna</taxon>
    </lineage>
</organism>
<feature type="signal peptide" evidence="2">
    <location>
        <begin position="1"/>
        <end position="27"/>
    </location>
</feature>
<feature type="domain" description="Retroviral polymerase SH3-like" evidence="3">
    <location>
        <begin position="207"/>
        <end position="246"/>
    </location>
</feature>
<dbReference type="InterPro" id="IPR039537">
    <property type="entry name" value="Retrotran_Ty1/copia-like"/>
</dbReference>
<dbReference type="STRING" id="157652.A0A371I6B6"/>
<dbReference type="SUPFAM" id="SSF53098">
    <property type="entry name" value="Ribonuclease H-like"/>
    <property type="match status" value="1"/>
</dbReference>
<dbReference type="EMBL" id="QJKJ01000817">
    <property type="protein sequence ID" value="RDY10585.1"/>
    <property type="molecule type" value="Genomic_DNA"/>
</dbReference>
<evidence type="ECO:0000256" key="2">
    <source>
        <dbReference type="SAM" id="SignalP"/>
    </source>
</evidence>
<dbReference type="PANTHER" id="PTHR42648:SF28">
    <property type="entry name" value="TRANSPOSON-ENCODED PROTEIN WITH RIBONUCLEASE H-LIKE AND RETROVIRUS ZINC FINGER-LIKE DOMAINS"/>
    <property type="match status" value="1"/>
</dbReference>
<evidence type="ECO:0000256" key="1">
    <source>
        <dbReference type="SAM" id="MobiDB-lite"/>
    </source>
</evidence>
<comment type="caution">
    <text evidence="4">The sequence shown here is derived from an EMBL/GenBank/DDBJ whole genome shotgun (WGS) entry which is preliminary data.</text>
</comment>
<dbReference type="InterPro" id="IPR057670">
    <property type="entry name" value="SH3_retrovirus"/>
</dbReference>
<sequence>MKFSIIRGRLILDILLIFLTRCKHSLQSKPSPNEKFVFMRNRVKASVKAIRTYCLILNIGHHLDLFLVNGHSICSWHKRLHHISRERMETLENKQNNQGKGLQKALSFLKLCIPIYVETLYLCTIHNNRYTTTKWLSEKRNRTLIDMVRSMLSNSSSSLSLWMYALKTIIYLLNKVLSKAIPKTPFELSIRRTPNLRHDCQEKIRIYNPQKKKLDERTISRYFIGYREKSKGYRFYYPDHSMRIIEYENARVQVPLTYASSSNVGVLPVVVQGNNEEDEHNNKPMIQNEPIEKSHKK</sequence>